<dbReference type="CDD" id="cd00060">
    <property type="entry name" value="FHA"/>
    <property type="match status" value="1"/>
</dbReference>
<gene>
    <name evidence="2" type="ORF">CMC5_080240</name>
</gene>
<protein>
    <recommendedName>
        <fullName evidence="1">FHA domain-containing protein</fullName>
    </recommendedName>
</protein>
<dbReference type="InterPro" id="IPR008984">
    <property type="entry name" value="SMAD_FHA_dom_sf"/>
</dbReference>
<dbReference type="Pfam" id="PF00498">
    <property type="entry name" value="FHA"/>
    <property type="match status" value="1"/>
</dbReference>
<sequence>MVVGRAPGCLLRLDNPRVSAEHASIFWTGERWELRDLGSRNGTFVDGRRTAPGERIALREGTRLSFASPDDCWALVNDLPPVASATRCDVPVGEREMRIAQDGLLALPSADDPQISIFENEGGRWFVEGGGPARPGVDGERLDCTDSGWILSIPPPSPGGVVATTRRDMGLPKMIGVLTLLFHVSLDNEYVQLALVQGSETINLNARAHHELILTLARARIAARGEVDKPESERGWLYVDDVAAMLRVESERVNMFIYRARQQLAEAGVLNAGSLFERRPTTRQLRLATDHIEIRPI</sequence>
<evidence type="ECO:0000259" key="1">
    <source>
        <dbReference type="PROSITE" id="PS50006"/>
    </source>
</evidence>
<feature type="domain" description="FHA" evidence="1">
    <location>
        <begin position="1"/>
        <end position="50"/>
    </location>
</feature>
<dbReference type="Proteomes" id="UP000067626">
    <property type="component" value="Chromosome"/>
</dbReference>
<proteinExistence type="predicted"/>
<dbReference type="InterPro" id="IPR000253">
    <property type="entry name" value="FHA_dom"/>
</dbReference>
<name>A0A0K1ET15_CHOCO</name>
<reference evidence="2 3" key="1">
    <citation type="submission" date="2015-07" db="EMBL/GenBank/DDBJ databases">
        <title>Genome analysis of myxobacterium Chondromyces crocatus Cm c5 reveals a high potential for natural compound synthesis and the genetic basis for the loss of fruiting body formation.</title>
        <authorList>
            <person name="Zaburannyi N."/>
            <person name="Bunk B."/>
            <person name="Maier J."/>
            <person name="Overmann J."/>
            <person name="Mueller R."/>
        </authorList>
    </citation>
    <scope>NUCLEOTIDE SEQUENCE [LARGE SCALE GENOMIC DNA]</scope>
    <source>
        <strain evidence="2 3">Cm c5</strain>
    </source>
</reference>
<evidence type="ECO:0000313" key="3">
    <source>
        <dbReference type="Proteomes" id="UP000067626"/>
    </source>
</evidence>
<dbReference type="Gene3D" id="2.60.200.20">
    <property type="match status" value="1"/>
</dbReference>
<evidence type="ECO:0000313" key="2">
    <source>
        <dbReference type="EMBL" id="AKT43787.1"/>
    </source>
</evidence>
<dbReference type="PROSITE" id="PS50006">
    <property type="entry name" value="FHA_DOMAIN"/>
    <property type="match status" value="1"/>
</dbReference>
<keyword evidence="3" id="KW-1185">Reference proteome</keyword>
<dbReference type="AlphaFoldDB" id="A0A0K1ET15"/>
<dbReference type="SMART" id="SM00240">
    <property type="entry name" value="FHA"/>
    <property type="match status" value="1"/>
</dbReference>
<organism evidence="2 3">
    <name type="scientific">Chondromyces crocatus</name>
    <dbReference type="NCBI Taxonomy" id="52"/>
    <lineage>
        <taxon>Bacteria</taxon>
        <taxon>Pseudomonadati</taxon>
        <taxon>Myxococcota</taxon>
        <taxon>Polyangia</taxon>
        <taxon>Polyangiales</taxon>
        <taxon>Polyangiaceae</taxon>
        <taxon>Chondromyces</taxon>
    </lineage>
</organism>
<dbReference type="KEGG" id="ccro:CMC5_080240"/>
<dbReference type="EMBL" id="CP012159">
    <property type="protein sequence ID" value="AKT43787.1"/>
    <property type="molecule type" value="Genomic_DNA"/>
</dbReference>
<dbReference type="SUPFAM" id="SSF49879">
    <property type="entry name" value="SMAD/FHA domain"/>
    <property type="match status" value="1"/>
</dbReference>
<dbReference type="STRING" id="52.CMC5_080240"/>
<accession>A0A0K1ET15</accession>